<comment type="similarity">
    <text evidence="2">Belongs to the carotenoid/retinoid oxidoreductase family.</text>
</comment>
<evidence type="ECO:0000256" key="2">
    <source>
        <dbReference type="ARBA" id="ARBA00006046"/>
    </source>
</evidence>
<reference evidence="9" key="1">
    <citation type="submission" date="2011-08" db="EMBL/GenBank/DDBJ databases">
        <authorList>
            <person name="Rombauts S."/>
        </authorList>
    </citation>
    <scope>NUCLEOTIDE SEQUENCE</scope>
    <source>
        <strain evidence="9">London</strain>
    </source>
</reference>
<dbReference type="Proteomes" id="UP000015104">
    <property type="component" value="Unassembled WGS sequence"/>
</dbReference>
<keyword evidence="4" id="KW-0125">Carotenoid biosynthesis</keyword>
<dbReference type="NCBIfam" id="TIGR02734">
    <property type="entry name" value="crtI_fam"/>
    <property type="match status" value="1"/>
</dbReference>
<dbReference type="HOGENOM" id="CLU_019722_2_1_1"/>
<dbReference type="eggNOG" id="KOG4254">
    <property type="taxonomic scope" value="Eukaryota"/>
</dbReference>
<dbReference type="SUPFAM" id="SSF51905">
    <property type="entry name" value="FAD/NAD(P)-binding domain"/>
    <property type="match status" value="1"/>
</dbReference>
<evidence type="ECO:0000256" key="4">
    <source>
        <dbReference type="ARBA" id="ARBA00022746"/>
    </source>
</evidence>
<dbReference type="PANTHER" id="PTHR43734">
    <property type="entry name" value="PHYTOENE DESATURASE"/>
    <property type="match status" value="1"/>
</dbReference>
<keyword evidence="5" id="KW-0560">Oxidoreductase</keyword>
<evidence type="ECO:0000313" key="8">
    <source>
        <dbReference type="EnsemblMetazoa" id="tetur11g04810.1"/>
    </source>
</evidence>
<keyword evidence="9" id="KW-1185">Reference proteome</keyword>
<gene>
    <name evidence="8" type="primary">107364307</name>
</gene>
<dbReference type="PROSITE" id="PS00982">
    <property type="entry name" value="PHYTOENE_DH"/>
    <property type="match status" value="1"/>
</dbReference>
<comment type="pathway">
    <text evidence="1">Carotenoid biosynthesis.</text>
</comment>
<dbReference type="EnsemblMetazoa" id="tetur11g04810.1">
    <property type="protein sequence ID" value="tetur11g04810.1"/>
    <property type="gene ID" value="tetur11g04810"/>
</dbReference>
<dbReference type="PANTHER" id="PTHR43734:SF1">
    <property type="entry name" value="PHYTOENE DESATURASE"/>
    <property type="match status" value="1"/>
</dbReference>
<dbReference type="STRING" id="32264.T1KHL4"/>
<dbReference type="Pfam" id="PF13450">
    <property type="entry name" value="NAD_binding_8"/>
    <property type="match status" value="1"/>
</dbReference>
<dbReference type="InterPro" id="IPR002937">
    <property type="entry name" value="Amino_oxidase"/>
</dbReference>
<evidence type="ECO:0000256" key="1">
    <source>
        <dbReference type="ARBA" id="ARBA00004829"/>
    </source>
</evidence>
<dbReference type="OMA" id="QNDITCA"/>
<dbReference type="Gene3D" id="3.50.50.60">
    <property type="entry name" value="FAD/NAD(P)-binding domain"/>
    <property type="match status" value="2"/>
</dbReference>
<dbReference type="InterPro" id="IPR014105">
    <property type="entry name" value="Carotenoid/retinoid_OxRdtase"/>
</dbReference>
<dbReference type="EMBL" id="CAEY01000075">
    <property type="status" value="NOT_ANNOTATED_CDS"/>
    <property type="molecule type" value="Genomic_DNA"/>
</dbReference>
<organism evidence="8 9">
    <name type="scientific">Tetranychus urticae</name>
    <name type="common">Two-spotted spider mite</name>
    <dbReference type="NCBI Taxonomy" id="32264"/>
    <lineage>
        <taxon>Eukaryota</taxon>
        <taxon>Metazoa</taxon>
        <taxon>Ecdysozoa</taxon>
        <taxon>Arthropoda</taxon>
        <taxon>Chelicerata</taxon>
        <taxon>Arachnida</taxon>
        <taxon>Acari</taxon>
        <taxon>Acariformes</taxon>
        <taxon>Trombidiformes</taxon>
        <taxon>Prostigmata</taxon>
        <taxon>Eleutherengona</taxon>
        <taxon>Raphignathae</taxon>
        <taxon>Tetranychoidea</taxon>
        <taxon>Tetranychidae</taxon>
        <taxon>Tetranychus</taxon>
    </lineage>
</organism>
<accession>T1KHL4</accession>
<dbReference type="GO" id="GO:0016117">
    <property type="term" value="P:carotenoid biosynthetic process"/>
    <property type="evidence" value="ECO:0007669"/>
    <property type="project" value="UniProtKB-KW"/>
</dbReference>
<evidence type="ECO:0000313" key="9">
    <source>
        <dbReference type="Proteomes" id="UP000015104"/>
    </source>
</evidence>
<dbReference type="AlphaFoldDB" id="T1KHL4"/>
<dbReference type="GO" id="GO:0016627">
    <property type="term" value="F:oxidoreductase activity, acting on the CH-CH group of donors"/>
    <property type="evidence" value="ECO:0007669"/>
    <property type="project" value="UniProtKB-ARBA"/>
</dbReference>
<evidence type="ECO:0000259" key="7">
    <source>
        <dbReference type="Pfam" id="PF01593"/>
    </source>
</evidence>
<evidence type="ECO:0000256" key="3">
    <source>
        <dbReference type="ARBA" id="ARBA00013293"/>
    </source>
</evidence>
<dbReference type="Pfam" id="PF01593">
    <property type="entry name" value="Amino_oxidase"/>
    <property type="match status" value="1"/>
</dbReference>
<name>T1KHL4_TETUR</name>
<dbReference type="KEGG" id="tut:107364307"/>
<evidence type="ECO:0000256" key="5">
    <source>
        <dbReference type="ARBA" id="ARBA00023002"/>
    </source>
</evidence>
<evidence type="ECO:0000256" key="6">
    <source>
        <dbReference type="ARBA" id="ARBA00034551"/>
    </source>
</evidence>
<sequence>MTKKKVIIIGGGVGGLTAATKLAQNDFDVTVYEKNNYCGGRCSRIYKDAFTFEQGAILYLFDDIYKRNFKELGEDLEKRVKFIDNKDHHQVFFEDGKFNYSKDIECLAREIELIEPCGDAKEKLQNFCAESKAIEKFVTENIFYQTYDNVWQMLWFWIMNFFNGIYPALFTNFYANLFNDFIPNVWTGLMTNLKILWAARSYTMHNSVNKYFKTDKVCQALTFQSLYFGISPYTGSSLFSILVAYEIASGLRYPEMGMASIVTALENIAEENGVKIIKNQSVRKILINRSARAIGVKLADKTIVLSDIVISNADLTYTYNKLLPPTKYAVELSKKDHVPSTITFFWGMDSKIEGLKSHNIFIPSDYKKLFEDIHDKKTIPDDPSFFIHIANRMDPGMGPKDCMGRPKDMDALTVIVPIGEMAGVQGGFDDKVEMVKKKVIKKLEDKLGIKDFASKIVTNIKTETPDTWQDKYNSWGGSILGISHCLQNLACFRPNQKCAEFDNLYFVGASTQPGAGVPLVMCSALSLVPKIVADHSAQKTPAIDCQ</sequence>
<protein>
    <recommendedName>
        <fullName evidence="3">Phytoene desaturase</fullName>
    </recommendedName>
    <alternativeName>
        <fullName evidence="6">Phytoene desaturase (3,4-didehydrolycopene-forming)</fullName>
    </alternativeName>
</protein>
<dbReference type="OrthoDB" id="7777654at2759"/>
<dbReference type="InterPro" id="IPR008150">
    <property type="entry name" value="Phytoene_DH_bac_CS"/>
</dbReference>
<proteinExistence type="inferred from homology"/>
<dbReference type="InterPro" id="IPR036188">
    <property type="entry name" value="FAD/NAD-bd_sf"/>
</dbReference>
<reference evidence="8" key="2">
    <citation type="submission" date="2015-06" db="UniProtKB">
        <authorList>
            <consortium name="EnsemblMetazoa"/>
        </authorList>
    </citation>
    <scope>IDENTIFICATION</scope>
</reference>
<feature type="domain" description="Amine oxidase" evidence="7">
    <location>
        <begin position="211"/>
        <end position="517"/>
    </location>
</feature>